<evidence type="ECO:0000259" key="2">
    <source>
        <dbReference type="SMART" id="SM00060"/>
    </source>
</evidence>
<name>A0ABM8KDM3_9FLAO</name>
<dbReference type="Pfam" id="PF12733">
    <property type="entry name" value="Cadherin-like"/>
    <property type="match status" value="2"/>
</dbReference>
<evidence type="ECO:0000313" key="3">
    <source>
        <dbReference type="EMBL" id="CAA9194898.1"/>
    </source>
</evidence>
<comment type="caution">
    <text evidence="3">The sequence shown here is derived from an EMBL/GenBank/DDBJ whole genome shotgun (WGS) entry which is preliminary data.</text>
</comment>
<proteinExistence type="predicted"/>
<dbReference type="Gene3D" id="2.60.40.10">
    <property type="entry name" value="Immunoglobulins"/>
    <property type="match status" value="2"/>
</dbReference>
<dbReference type="InterPro" id="IPR013783">
    <property type="entry name" value="Ig-like_fold"/>
</dbReference>
<dbReference type="SUPFAM" id="SSF49265">
    <property type="entry name" value="Fibronectin type III"/>
    <property type="match status" value="1"/>
</dbReference>
<evidence type="ECO:0000313" key="4">
    <source>
        <dbReference type="Proteomes" id="UP000474567"/>
    </source>
</evidence>
<dbReference type="EMBL" id="CADCST010000053">
    <property type="protein sequence ID" value="CAA9194898.1"/>
    <property type="molecule type" value="Genomic_DNA"/>
</dbReference>
<dbReference type="InterPro" id="IPR026444">
    <property type="entry name" value="Secre_tail"/>
</dbReference>
<organism evidence="3 4">
    <name type="scientific">Flavobacterium collinsii</name>
    <dbReference type="NCBI Taxonomy" id="1114861"/>
    <lineage>
        <taxon>Bacteria</taxon>
        <taxon>Pseudomonadati</taxon>
        <taxon>Bacteroidota</taxon>
        <taxon>Flavobacteriia</taxon>
        <taxon>Flavobacteriales</taxon>
        <taxon>Flavobacteriaceae</taxon>
        <taxon>Flavobacterium</taxon>
    </lineage>
</organism>
<dbReference type="InterPro" id="IPR003961">
    <property type="entry name" value="FN3_dom"/>
</dbReference>
<protein>
    <recommendedName>
        <fullName evidence="2">Fibronectin type-III domain-containing protein</fullName>
    </recommendedName>
</protein>
<sequence length="567" mass="60979">MNSTFTFLFSKKPFLVYVIAFLSIFQMVDAQTVPTIQASNLTFTNTTSTGTTLNWTNGNGEGRIVFMREGVGSAPVPDNIYLKDDTVFGVGDQIGTIGWYTILKTNQNNKVVITGLSPGKTYQAIVLEFNVLPHYPSYLTTTSAGNPATVTTLSNVATLSNLSLSAGALVTVLSPGTTDYIARVPNSVSGITVTPVTTDANATVKVNGVVVTNGNPSQAIGNLQVGTLSANSNLITIEVTAQDGAVKIYKINIYRLLPLPTIQTKDLTFTNTTRNTTTLNWANGNGEGRTVLMRANTNDYTVPDPHPVPELIEGYYQADPDFGWGDQIGTTGWYIISHNDVSELNISGLRPGVTYQVMVMEFNGSQYYPSYLTTTSIGNPATVTTPNNPASLNYLTLSAGSLTAFFQPEVIDYYARVPVGVSSITVTPISGDTNATIKVNGVAVTSGNPSQKIDLVSGTSTVITIEVTSQDGTAKTYTITTEKSLGVISNKIEGFVVYPNPVQQGKVYIETKSTAMKDVKIFDMSGRMVFFVSTTNREVNMESLQKGVYILKVRQDGAESNEKLIIE</sequence>
<keyword evidence="4" id="KW-1185">Reference proteome</keyword>
<feature type="domain" description="Fibronectin type-III" evidence="2">
    <location>
        <begin position="258"/>
        <end position="370"/>
    </location>
</feature>
<evidence type="ECO:0000256" key="1">
    <source>
        <dbReference type="ARBA" id="ARBA00022729"/>
    </source>
</evidence>
<reference evidence="3 4" key="1">
    <citation type="submission" date="2020-02" db="EMBL/GenBank/DDBJ databases">
        <authorList>
            <person name="Criscuolo A."/>
        </authorList>
    </citation>
    <scope>NUCLEOTIDE SEQUENCE [LARGE SCALE GENOMIC DNA]</scope>
    <source>
        <strain evidence="3">CECT7796</strain>
    </source>
</reference>
<dbReference type="InterPro" id="IPR036116">
    <property type="entry name" value="FN3_sf"/>
</dbReference>
<dbReference type="NCBIfam" id="TIGR04183">
    <property type="entry name" value="Por_Secre_tail"/>
    <property type="match status" value="1"/>
</dbReference>
<dbReference type="InterPro" id="IPR025883">
    <property type="entry name" value="Cadherin-like_domain"/>
</dbReference>
<dbReference type="SMART" id="SM00060">
    <property type="entry name" value="FN3"/>
    <property type="match status" value="2"/>
</dbReference>
<accession>A0ABM8KDM3</accession>
<dbReference type="RefSeq" id="WP_173964363.1">
    <property type="nucleotide sequence ID" value="NZ_CADCST010000053.1"/>
</dbReference>
<feature type="domain" description="Fibronectin type-III" evidence="2">
    <location>
        <begin position="35"/>
        <end position="137"/>
    </location>
</feature>
<dbReference type="Proteomes" id="UP000474567">
    <property type="component" value="Unassembled WGS sequence"/>
</dbReference>
<gene>
    <name evidence="3" type="ORF">FLACOL7796_00354</name>
</gene>
<dbReference type="Pfam" id="PF18962">
    <property type="entry name" value="Por_Secre_tail"/>
    <property type="match status" value="1"/>
</dbReference>
<keyword evidence="1" id="KW-0732">Signal</keyword>